<dbReference type="SUPFAM" id="SSF56672">
    <property type="entry name" value="DNA/RNA polymerases"/>
    <property type="match status" value="1"/>
</dbReference>
<evidence type="ECO:0000256" key="7">
    <source>
        <dbReference type="ARBA" id="ARBA00022892"/>
    </source>
</evidence>
<keyword evidence="7" id="KW-0931">ER-Golgi transport</keyword>
<keyword evidence="6" id="KW-0256">Endoplasmic reticulum</keyword>
<dbReference type="CDD" id="cd14943">
    <property type="entry name" value="TRAPPC5_Trs31"/>
    <property type="match status" value="1"/>
</dbReference>
<comment type="function">
    <text evidence="1">May play a role in vesicular transport from endoplasmic reticulum to Golgi.</text>
</comment>
<dbReference type="PANTHER" id="PTHR10267">
    <property type="entry name" value="DNA POLYMERASE SUBUNIT GAMMA-1"/>
    <property type="match status" value="1"/>
</dbReference>
<evidence type="ECO:0000256" key="3">
    <source>
        <dbReference type="ARBA" id="ARBA00004240"/>
    </source>
</evidence>
<dbReference type="GO" id="GO:0005794">
    <property type="term" value="C:Golgi apparatus"/>
    <property type="evidence" value="ECO:0007669"/>
    <property type="project" value="UniProtKB-SubCell"/>
</dbReference>
<comment type="similarity">
    <text evidence="4">Belongs to the TRAPP small subunits family. BET3 subfamily.</text>
</comment>
<reference evidence="12 14" key="2">
    <citation type="submission" date="2018-11" db="EMBL/GenBank/DDBJ databases">
        <authorList>
            <consortium name="Pathogen Informatics"/>
        </authorList>
    </citation>
    <scope>NUCLEOTIDE SEQUENCE [LARGE SCALE GENOMIC DNA]</scope>
</reference>
<dbReference type="EMBL" id="UYYG01001204">
    <property type="protein sequence ID" value="VDN60176.1"/>
    <property type="molecule type" value="Genomic_DNA"/>
</dbReference>
<evidence type="ECO:0000256" key="2">
    <source>
        <dbReference type="ARBA" id="ARBA00004222"/>
    </source>
</evidence>
<dbReference type="InterPro" id="IPR016696">
    <property type="entry name" value="TRAPP-I_su5"/>
</dbReference>
<evidence type="ECO:0000256" key="6">
    <source>
        <dbReference type="ARBA" id="ARBA00022824"/>
    </source>
</evidence>
<dbReference type="Proteomes" id="UP000038040">
    <property type="component" value="Unplaced"/>
</dbReference>
<evidence type="ECO:0000256" key="5">
    <source>
        <dbReference type="ARBA" id="ARBA00022448"/>
    </source>
</evidence>
<dbReference type="PANTHER" id="PTHR10267:SF0">
    <property type="entry name" value="DNA POLYMERASE SUBUNIT GAMMA-1"/>
    <property type="match status" value="1"/>
</dbReference>
<dbReference type="Pfam" id="PF04051">
    <property type="entry name" value="TRAPP"/>
    <property type="match status" value="1"/>
</dbReference>
<dbReference type="OrthoDB" id="5588663at2759"/>
<evidence type="ECO:0000313" key="14">
    <source>
        <dbReference type="Proteomes" id="UP000274756"/>
    </source>
</evidence>
<name>A0A158Q5M0_DRAME</name>
<evidence type="ECO:0000256" key="8">
    <source>
        <dbReference type="ARBA" id="ARBA00023034"/>
    </source>
</evidence>
<dbReference type="FunFam" id="3.30.1380.20:FF:000005">
    <property type="entry name" value="Trafficking protein particle complex subunit 5"/>
    <property type="match status" value="1"/>
</dbReference>
<keyword evidence="8" id="KW-0333">Golgi apparatus</keyword>
<evidence type="ECO:0000256" key="9">
    <source>
        <dbReference type="ARBA" id="ARBA00031966"/>
    </source>
</evidence>
<dbReference type="GO" id="GO:0003887">
    <property type="term" value="F:DNA-directed DNA polymerase activity"/>
    <property type="evidence" value="ECO:0007669"/>
    <property type="project" value="InterPro"/>
</dbReference>
<dbReference type="GO" id="GO:0005783">
    <property type="term" value="C:endoplasmic reticulum"/>
    <property type="evidence" value="ECO:0007669"/>
    <property type="project" value="UniProtKB-SubCell"/>
</dbReference>
<evidence type="ECO:0000256" key="10">
    <source>
        <dbReference type="ARBA" id="ARBA00068379"/>
    </source>
</evidence>
<evidence type="ECO:0000313" key="15">
    <source>
        <dbReference type="WBParaSite" id="DME_0000773901-mRNA-1"/>
    </source>
</evidence>
<dbReference type="InterPro" id="IPR041336">
    <property type="entry name" value="DNApol_Exo"/>
</dbReference>
<dbReference type="WBParaSite" id="DME_0000773901-mRNA-1">
    <property type="protein sequence ID" value="DME_0000773901-mRNA-1"/>
    <property type="gene ID" value="DME_0000773901"/>
</dbReference>
<evidence type="ECO:0000313" key="12">
    <source>
        <dbReference type="EMBL" id="VDN60176.1"/>
    </source>
</evidence>
<sequence length="1213" mass="139639">MQKVNSTKQLCNILDKNLSRGKFEVDLSSFALLFAEMIRYANNRSNTVSDLQDKLADYGRFVGSRLLDVIVFREKGYRRETKLLNMLMFIKGTIWKNLFNKEADKLERSNDDPCQYLLIEREPIVNTYISVPKDKGNLNCASFIAGIIEAMLEASNFPCKVSAHWHNGTTYVLQFENQIVKYSRSSSNKQLSVRSSILKPIELVPERIHRHLFGETSVNSSNLNDIYEDLELPERSEINLVKHFEQIATNQIAEYKRQLDEAAVFRTVPDMPKLWSFQSGWIKYLPDSGEPIKIECPDDGPLFFDVEVCLRDGQLPTMAVALSKNAWYSWCSNRLINDSKIPILNRFSHLIPLESRDNKKPKIVIGHNVAYDRSRVREQYYRNSANTRFWDTMSMSIPIYGMADHQVSLYEKNDLESGEKLHSAWVDDWKARVCKNSLNAIHDKLCNGKDSSLNKSLQMFFLREPIEEIRRNFQDLMKYCARDVFATFQIYQVLYPEFVKRFPHPATWQGMLEIASVYLPVTSNWRKFYEICEKRTTDENKNAVQGVINIMNALVDDFGKNNRLLISAIRFLFFNASYKDDPWLWQENWDLHKDTIPVWCKNMLLKTDIPKLTAETISSSDVKLKSRSIPRIFGLCWGPYPLHFKIDLGWGFLVPKAYNGGKLDALTRVSLRRVLHFRAILDLINANISQGIGDVILNKPASSVGVFDFYRLPHPTGGDTNVGDPLSKGFYRNIEEGILYPTRFKDEFHALLNAKKMTRFWGNYRLQFLKARFEEQVTIWYDEGGTEGAIAPSIIPAGTITRRAVHKLWLTAINAKDDTTVIGADLKSVVECPEGWYMVGADVDSQEQWIAALFGDTAVGEHTAGCTPFSNMLLAGSKADKSDLHSVVAKEVGISRDKAKILNYARLYGSSINHAVDFLKQSGIDERQAESMARKLFATTKGSQKYYLQLSPSLNDNFRWFIDNICPNEYRSDFIQLNGQYFLPDYRTETSSLTVTFEKWILSEIQKNISEELNIPVFLKQMYLDDGRPLQLYFGGFESETFNYLEMVIKEEKPRTPILGCRLGFALQPLSKSVPDQEHFIRKYKRSIINWVVQSSAVDFLHLLLVCMKWLCEKYEINARFALSIHDEIRYIVSAEDRYRCALALSLSNMYVRAMISQKLGINQLPMSVAFFSQVDIDKILRKEVKFIYNMPGGKQVLPGKKVFQKFNMSVNL</sequence>
<evidence type="ECO:0000259" key="11">
    <source>
        <dbReference type="SMART" id="SM00482"/>
    </source>
</evidence>
<evidence type="ECO:0000313" key="13">
    <source>
        <dbReference type="Proteomes" id="UP000038040"/>
    </source>
</evidence>
<accession>A0A158Q5M0</accession>
<dbReference type="GO" id="GO:0003677">
    <property type="term" value="F:DNA binding"/>
    <property type="evidence" value="ECO:0007669"/>
    <property type="project" value="InterPro"/>
</dbReference>
<dbReference type="GO" id="GO:0048193">
    <property type="term" value="P:Golgi vesicle transport"/>
    <property type="evidence" value="ECO:0007669"/>
    <property type="project" value="InterPro"/>
</dbReference>
<gene>
    <name evidence="12" type="ORF">DME_LOCUS10149</name>
</gene>
<dbReference type="GO" id="GO:0008408">
    <property type="term" value="F:3'-5' exonuclease activity"/>
    <property type="evidence" value="ECO:0007669"/>
    <property type="project" value="TreeGrafter"/>
</dbReference>
<dbReference type="Proteomes" id="UP000274756">
    <property type="component" value="Unassembled WGS sequence"/>
</dbReference>
<keyword evidence="5" id="KW-0813">Transport</keyword>
<dbReference type="SUPFAM" id="SSF53098">
    <property type="entry name" value="Ribonuclease H-like"/>
    <property type="match status" value="1"/>
</dbReference>
<dbReference type="AlphaFoldDB" id="A0A158Q5M0"/>
<evidence type="ECO:0000256" key="4">
    <source>
        <dbReference type="ARBA" id="ARBA00006218"/>
    </source>
</evidence>
<dbReference type="GO" id="GO:0006264">
    <property type="term" value="P:mitochondrial DNA replication"/>
    <property type="evidence" value="ECO:0007669"/>
    <property type="project" value="TreeGrafter"/>
</dbReference>
<dbReference type="PRINTS" id="PR00867">
    <property type="entry name" value="DNAPOLG"/>
</dbReference>
<protein>
    <recommendedName>
        <fullName evidence="10">Trafficking protein particle complex subunit 5</fullName>
    </recommendedName>
    <alternativeName>
        <fullName evidence="9">Mitochondrial DNA polymerase catalytic subunit</fullName>
    </alternativeName>
</protein>
<dbReference type="InterPro" id="IPR001098">
    <property type="entry name" value="DNA-dir_DNA_pol_A_palm_dom"/>
</dbReference>
<keyword evidence="14" id="KW-1185">Reference proteome</keyword>
<feature type="domain" description="DNA-directed DNA polymerase family A palm" evidence="11">
    <location>
        <begin position="823"/>
        <end position="1137"/>
    </location>
</feature>
<dbReference type="GO" id="GO:0030008">
    <property type="term" value="C:TRAPP complex"/>
    <property type="evidence" value="ECO:0007669"/>
    <property type="project" value="InterPro"/>
</dbReference>
<dbReference type="STRING" id="318479.A0A158Q5M0"/>
<dbReference type="Gene3D" id="3.30.420.390">
    <property type="match status" value="2"/>
</dbReference>
<comment type="subcellular location">
    <subcellularLocation>
        <location evidence="3">Endoplasmic reticulum</location>
    </subcellularLocation>
    <subcellularLocation>
        <location evidence="2">Golgi apparatus</location>
        <location evidence="2">cis-Golgi network</location>
    </subcellularLocation>
</comment>
<reference evidence="15" key="1">
    <citation type="submission" date="2016-04" db="UniProtKB">
        <authorList>
            <consortium name="WormBaseParasite"/>
        </authorList>
    </citation>
    <scope>IDENTIFICATION</scope>
</reference>
<dbReference type="InterPro" id="IPR007194">
    <property type="entry name" value="TRAPP_component"/>
</dbReference>
<organism evidence="13 15">
    <name type="scientific">Dracunculus medinensis</name>
    <name type="common">Guinea worm</name>
    <dbReference type="NCBI Taxonomy" id="318479"/>
    <lineage>
        <taxon>Eukaryota</taxon>
        <taxon>Metazoa</taxon>
        <taxon>Ecdysozoa</taxon>
        <taxon>Nematoda</taxon>
        <taxon>Chromadorea</taxon>
        <taxon>Rhabditida</taxon>
        <taxon>Spirurina</taxon>
        <taxon>Dracunculoidea</taxon>
        <taxon>Dracunculidae</taxon>
        <taxon>Dracunculus</taxon>
    </lineage>
</organism>
<dbReference type="InterPro" id="IPR012337">
    <property type="entry name" value="RNaseH-like_sf"/>
</dbReference>
<dbReference type="Gene3D" id="1.10.150.20">
    <property type="entry name" value="5' to 3' exonuclease, C-terminal subdomain"/>
    <property type="match status" value="1"/>
</dbReference>
<evidence type="ECO:0000256" key="1">
    <source>
        <dbReference type="ARBA" id="ARBA00002910"/>
    </source>
</evidence>
<dbReference type="GO" id="GO:0005760">
    <property type="term" value="C:gamma DNA polymerase complex"/>
    <property type="evidence" value="ECO:0007669"/>
    <property type="project" value="InterPro"/>
</dbReference>
<dbReference type="InterPro" id="IPR043502">
    <property type="entry name" value="DNA/RNA_pol_sf"/>
</dbReference>
<dbReference type="Gene3D" id="3.30.1380.20">
    <property type="entry name" value="Trafficking protein particle complex subunit 3"/>
    <property type="match status" value="1"/>
</dbReference>
<dbReference type="SUPFAM" id="SSF111126">
    <property type="entry name" value="Ligand-binding domain in the NO signalling and Golgi transport"/>
    <property type="match status" value="1"/>
</dbReference>
<proteinExistence type="inferred from homology"/>
<dbReference type="InterPro" id="IPR024096">
    <property type="entry name" value="NO_sig/Golgi_transp_ligand-bd"/>
</dbReference>
<dbReference type="Pfam" id="PF18136">
    <property type="entry name" value="DNApol_Exo"/>
    <property type="match status" value="1"/>
</dbReference>
<dbReference type="InterPro" id="IPR002297">
    <property type="entry name" value="DNA-dir_DNA_pol_A_mt"/>
</dbReference>
<dbReference type="SMART" id="SM00482">
    <property type="entry name" value="POLAc"/>
    <property type="match status" value="1"/>
</dbReference>